<dbReference type="AlphaFoldDB" id="A0A447QTN1"/>
<dbReference type="EMBL" id="LR134155">
    <property type="protein sequence ID" value="VEA73360.1"/>
    <property type="molecule type" value="Genomic_DNA"/>
</dbReference>
<organism evidence="1 2">
    <name type="scientific">Serratia rubidaea</name>
    <name type="common">Serratia marinorubra</name>
    <dbReference type="NCBI Taxonomy" id="61652"/>
    <lineage>
        <taxon>Bacteria</taxon>
        <taxon>Pseudomonadati</taxon>
        <taxon>Pseudomonadota</taxon>
        <taxon>Gammaproteobacteria</taxon>
        <taxon>Enterobacterales</taxon>
        <taxon>Yersiniaceae</taxon>
        <taxon>Serratia</taxon>
    </lineage>
</organism>
<dbReference type="Proteomes" id="UP000271603">
    <property type="component" value="Chromosome"/>
</dbReference>
<reference evidence="1 2" key="1">
    <citation type="submission" date="2018-12" db="EMBL/GenBank/DDBJ databases">
        <authorList>
            <consortium name="Pathogen Informatics"/>
        </authorList>
    </citation>
    <scope>NUCLEOTIDE SEQUENCE [LARGE SCALE GENOMIC DNA]</scope>
    <source>
        <strain evidence="1 2">NCTC9419</strain>
    </source>
</reference>
<protein>
    <submittedName>
        <fullName evidence="1">Uncharacterized protein</fullName>
    </submittedName>
</protein>
<sequence>MSYTSVKTFSDVVADFSDITFSMDGYSTAVPLTSDFKVGDILDADTGAAATAATTSFIILLTDAKAGQTEVTGVDRNVVIIQDSLNASQAVIDAAKAYFTARDAGVRFK</sequence>
<name>A0A447QTN1_SERRU</name>
<accession>A0A447QTN1</accession>
<gene>
    <name evidence="1" type="ORF">NCTC9419_04989</name>
</gene>
<evidence type="ECO:0000313" key="1">
    <source>
        <dbReference type="EMBL" id="VEA73360.1"/>
    </source>
</evidence>
<proteinExistence type="predicted"/>
<evidence type="ECO:0000313" key="2">
    <source>
        <dbReference type="Proteomes" id="UP000271603"/>
    </source>
</evidence>